<evidence type="ECO:0000256" key="8">
    <source>
        <dbReference type="PROSITE-ProRule" id="PRU00124"/>
    </source>
</evidence>
<feature type="disulfide bond" evidence="8">
    <location>
        <begin position="612"/>
        <end position="630"/>
    </location>
</feature>
<feature type="disulfide bond" evidence="8">
    <location>
        <begin position="671"/>
        <end position="686"/>
    </location>
</feature>
<dbReference type="Proteomes" id="UP001519460">
    <property type="component" value="Unassembled WGS sequence"/>
</dbReference>
<feature type="non-terminal residue" evidence="11">
    <location>
        <position position="1"/>
    </location>
</feature>
<dbReference type="Pfam" id="PF00057">
    <property type="entry name" value="Ldl_recept_a"/>
    <property type="match status" value="3"/>
</dbReference>
<dbReference type="Gene3D" id="4.10.400.10">
    <property type="entry name" value="Low-density Lipoprotein Receptor"/>
    <property type="match status" value="5"/>
</dbReference>
<dbReference type="InterPro" id="IPR001806">
    <property type="entry name" value="Small_GTPase"/>
</dbReference>
<dbReference type="SMART" id="SM00192">
    <property type="entry name" value="LDLa"/>
    <property type="match status" value="6"/>
</dbReference>
<comment type="caution">
    <text evidence="8">Lacks conserved residue(s) required for the propagation of feature annotation.</text>
</comment>
<dbReference type="PROSITE" id="PS51419">
    <property type="entry name" value="RAB"/>
    <property type="match status" value="1"/>
</dbReference>
<dbReference type="Pfam" id="PF00071">
    <property type="entry name" value="Ras"/>
    <property type="match status" value="1"/>
</dbReference>
<organism evidence="11 12">
    <name type="scientific">Batillaria attramentaria</name>
    <dbReference type="NCBI Taxonomy" id="370345"/>
    <lineage>
        <taxon>Eukaryota</taxon>
        <taxon>Metazoa</taxon>
        <taxon>Spiralia</taxon>
        <taxon>Lophotrochozoa</taxon>
        <taxon>Mollusca</taxon>
        <taxon>Gastropoda</taxon>
        <taxon>Caenogastropoda</taxon>
        <taxon>Sorbeoconcha</taxon>
        <taxon>Cerithioidea</taxon>
        <taxon>Batillariidae</taxon>
        <taxon>Batillaria</taxon>
    </lineage>
</organism>
<dbReference type="InterPro" id="IPR001304">
    <property type="entry name" value="C-type_lectin-like"/>
</dbReference>
<feature type="domain" description="C-type lectin" evidence="10">
    <location>
        <begin position="896"/>
        <end position="1028"/>
    </location>
</feature>
<dbReference type="FunFam" id="3.40.50.300:FF:001447">
    <property type="entry name" value="Ras-related protein Rab-1B"/>
    <property type="match status" value="1"/>
</dbReference>
<feature type="non-terminal residue" evidence="11">
    <location>
        <position position="2122"/>
    </location>
</feature>
<feature type="disulfide bond" evidence="8">
    <location>
        <begin position="1147"/>
        <end position="1162"/>
    </location>
</feature>
<dbReference type="InterPro" id="IPR002172">
    <property type="entry name" value="LDrepeatLR_classA_rpt"/>
</dbReference>
<dbReference type="SMART" id="SM00174">
    <property type="entry name" value="RHO"/>
    <property type="match status" value="1"/>
</dbReference>
<comment type="subcellular location">
    <subcellularLocation>
        <location evidence="1">Membrane</location>
        <topology evidence="1">Single-pass membrane protein</topology>
    </subcellularLocation>
</comment>
<reference evidence="11 12" key="1">
    <citation type="journal article" date="2023" name="Sci. Data">
        <title>Genome assembly of the Korean intertidal mud-creeper Batillaria attramentaria.</title>
        <authorList>
            <person name="Patra A.K."/>
            <person name="Ho P.T."/>
            <person name="Jun S."/>
            <person name="Lee S.J."/>
            <person name="Kim Y."/>
            <person name="Won Y.J."/>
        </authorList>
    </citation>
    <scope>NUCLEOTIDE SEQUENCE [LARGE SCALE GENOMIC DNA]</scope>
    <source>
        <strain evidence="11">Wonlab-2016</strain>
    </source>
</reference>
<dbReference type="SMART" id="SM00034">
    <property type="entry name" value="CLECT"/>
    <property type="match status" value="2"/>
</dbReference>
<evidence type="ECO:0000313" key="12">
    <source>
        <dbReference type="Proteomes" id="UP001519460"/>
    </source>
</evidence>
<dbReference type="InterPro" id="IPR027417">
    <property type="entry name" value="P-loop_NTPase"/>
</dbReference>
<dbReference type="PRINTS" id="PR00261">
    <property type="entry name" value="LDLRECEPTOR"/>
</dbReference>
<dbReference type="SMART" id="SM00369">
    <property type="entry name" value="LRR_TYP"/>
    <property type="match status" value="5"/>
</dbReference>
<evidence type="ECO:0000256" key="7">
    <source>
        <dbReference type="ARBA" id="ARBA00023157"/>
    </source>
</evidence>
<dbReference type="InterPro" id="IPR005225">
    <property type="entry name" value="Small_GTP-bd"/>
</dbReference>
<evidence type="ECO:0000256" key="3">
    <source>
        <dbReference type="ARBA" id="ARBA00022692"/>
    </source>
</evidence>
<dbReference type="Gene3D" id="3.10.100.10">
    <property type="entry name" value="Mannose-Binding Protein A, subunit A"/>
    <property type="match status" value="2"/>
</dbReference>
<dbReference type="SUPFAM" id="SSF52047">
    <property type="entry name" value="RNI-like"/>
    <property type="match status" value="1"/>
</dbReference>
<feature type="compositionally biased region" description="Polar residues" evidence="9">
    <location>
        <begin position="170"/>
        <end position="192"/>
    </location>
</feature>
<dbReference type="SUPFAM" id="SSF56436">
    <property type="entry name" value="C-type lectin-like"/>
    <property type="match status" value="2"/>
</dbReference>
<evidence type="ECO:0000256" key="1">
    <source>
        <dbReference type="ARBA" id="ARBA00004167"/>
    </source>
</evidence>
<protein>
    <recommendedName>
        <fullName evidence="10">C-type lectin domain-containing protein</fullName>
    </recommendedName>
</protein>
<evidence type="ECO:0000256" key="9">
    <source>
        <dbReference type="SAM" id="MobiDB-lite"/>
    </source>
</evidence>
<dbReference type="GO" id="GO:0016020">
    <property type="term" value="C:membrane"/>
    <property type="evidence" value="ECO:0007669"/>
    <property type="project" value="UniProtKB-SubCell"/>
</dbReference>
<feature type="domain" description="C-type lectin" evidence="10">
    <location>
        <begin position="422"/>
        <end position="549"/>
    </location>
</feature>
<keyword evidence="7 8" id="KW-1015">Disulfide bond</keyword>
<feature type="disulfide bond" evidence="8">
    <location>
        <begin position="1104"/>
        <end position="1119"/>
    </location>
</feature>
<keyword evidence="5" id="KW-1133">Transmembrane helix</keyword>
<proteinExistence type="predicted"/>
<keyword evidence="3" id="KW-0812">Transmembrane</keyword>
<keyword evidence="6" id="KW-0472">Membrane</keyword>
<feature type="compositionally biased region" description="Basic and acidic residues" evidence="9">
    <location>
        <begin position="233"/>
        <end position="249"/>
    </location>
</feature>
<feature type="compositionally biased region" description="Basic and acidic residues" evidence="9">
    <location>
        <begin position="207"/>
        <end position="224"/>
    </location>
</feature>
<dbReference type="GO" id="GO:0009966">
    <property type="term" value="P:regulation of signal transduction"/>
    <property type="evidence" value="ECO:0007669"/>
    <property type="project" value="UniProtKB-ARBA"/>
</dbReference>
<accession>A0ABD0K1N6</accession>
<evidence type="ECO:0000256" key="2">
    <source>
        <dbReference type="ARBA" id="ARBA00022614"/>
    </source>
</evidence>
<evidence type="ECO:0000256" key="5">
    <source>
        <dbReference type="ARBA" id="ARBA00022989"/>
    </source>
</evidence>
<dbReference type="SMART" id="SM00173">
    <property type="entry name" value="RAS"/>
    <property type="match status" value="1"/>
</dbReference>
<dbReference type="CDD" id="cd00112">
    <property type="entry name" value="LDLa"/>
    <property type="match status" value="4"/>
</dbReference>
<evidence type="ECO:0000313" key="11">
    <source>
        <dbReference type="EMBL" id="KAK7480885.1"/>
    </source>
</evidence>
<name>A0ABD0K1N6_9CAEN</name>
<dbReference type="CDD" id="cd00154">
    <property type="entry name" value="Rab"/>
    <property type="match status" value="1"/>
</dbReference>
<dbReference type="NCBIfam" id="TIGR00231">
    <property type="entry name" value="small_GTP"/>
    <property type="match status" value="1"/>
</dbReference>
<dbReference type="InterPro" id="IPR001611">
    <property type="entry name" value="Leu-rich_rpt"/>
</dbReference>
<dbReference type="InterPro" id="IPR016187">
    <property type="entry name" value="CTDL_fold"/>
</dbReference>
<dbReference type="PROSITE" id="PS51450">
    <property type="entry name" value="LRR"/>
    <property type="match status" value="1"/>
</dbReference>
<dbReference type="EMBL" id="JACVVK020000272">
    <property type="protein sequence ID" value="KAK7480885.1"/>
    <property type="molecule type" value="Genomic_DNA"/>
</dbReference>
<dbReference type="Gene3D" id="3.30.70.1820">
    <property type="entry name" value="L1 transposable element, RRM domain"/>
    <property type="match status" value="1"/>
</dbReference>
<dbReference type="SUPFAM" id="SSF57424">
    <property type="entry name" value="LDL receptor-like module"/>
    <property type="match status" value="6"/>
</dbReference>
<dbReference type="InterPro" id="IPR003591">
    <property type="entry name" value="Leu-rich_rpt_typical-subtyp"/>
</dbReference>
<dbReference type="PANTHER" id="PTHR24270:SF60">
    <property type="entry name" value="CUB AND LDLA DOMAIN, ISOFORM A-RELATED"/>
    <property type="match status" value="1"/>
</dbReference>
<dbReference type="InterPro" id="IPR016186">
    <property type="entry name" value="C-type_lectin-like/link_sf"/>
</dbReference>
<keyword evidence="2" id="KW-0433">Leucine-rich repeat</keyword>
<evidence type="ECO:0000256" key="6">
    <source>
        <dbReference type="ARBA" id="ARBA00023136"/>
    </source>
</evidence>
<feature type="disulfide bond" evidence="8">
    <location>
        <begin position="1092"/>
        <end position="1110"/>
    </location>
</feature>
<dbReference type="SMART" id="SM00175">
    <property type="entry name" value="RAB"/>
    <property type="match status" value="1"/>
</dbReference>
<keyword evidence="12" id="KW-1185">Reference proteome</keyword>
<sequence length="2122" mass="235916">RCGDVEPNPGPMDENTLSDFLQRMEKTMQDQIKQQEKEVDSLEGFSGRNNLKFIGIRESAKQNYTACAQTIVDVLNQHSTRRTWTIDDVERVHRVGPRKGNSQQPRPLIVRFSRWPDKMAVVQGADLKQNLKDSGIKVAADLTKRQIAEIGSGSGARASLATIRTAVCMSQSRTDAPPGTSKTPGSGQTSTHRQTKRTNHSSQPTPYRHDTLETPPRRPRDSPHAARGAWDGHGQEDGARHRDASRPISDKCPTHLLISEIKTGWVEWKGTEFYNYCRWWIQLVPTLGVVVQFDNDLQLSDHPNTDDMIRVHHVALSRTYFGGGPVEPVVITGKFVWFELVSYGRVSSMESGVNVTDWRASRFNMSYTTYPKHTLPPELEVGVYNCSPPYIVPQELQCDGIAQCLDGEDELDYNCSYTHLGCDEGWIAGESFCLKFVFPTTPVSPDQAKIKCRESHNADLGSLPHPGVRRLAARLMLSANHSEVIVGLERAQADHLYRFLWRWTQAGTEFDGPQPHQADKVLNCATLTDENLFKSVDCQQAVNGGYVCATLNHQRSQVRERSNVRMDPPSNINFRIPVKKCELQHVVQTFHPCMPHTETDTLSSQQLPLLSCKNGRRIHYTMTCDGYDDCGDRTDETIRGCRDTFPGSSPLMTSSFVCTTQRELVDKSYRCNGIPDCHDGSDEENCDTCNKGTVFNGLIELDLSQNEITSLPVQQSHVPSLERLNVSSCRLSDVWIVGFDKLKVLDLRLHDVTHLDLSNNPLLTHLDADFQSFLKKSGLNSLLSLFLSNTGIKGIEADPFADMRKYPLPSDTRLDITRNEVTELGRNVFVNWTNIGVFETSDISVCCAYYRGVKEHDTDCRTETEIVFPEQCNTSAPDANTESMITDGLPGQSPGCGVGWLLYESFCFRFVFPIDKVSVITAGNDCQTKFDADLAALPTQASKELAKRFLNLSEHKQLIVGLEKFHVVSDSLRHQYRFLWRWKQGGTAFDGPEFTKNLNCATFRPSDFDNGLEMIECQEEAKYAYVCSKTNSEQVRSASHIVLTLPPPSSRPKMDFPTTRCADDTFVHIFHICHVTGGRARSTVKSSLFLFCRNGQRVHYTLTCDGFDDCGDSSDEEQCQAVRSEPLRASSFQCTRQTELVERSDRCDGVPDCRDGSDEENCYECSQGLVLCEGSGCLPDHVCNQLSGHDTHNSRLRRSQSSVSRHAELQKNQTLQRVDFDSYGYPSLSIVQTCPETHYECKEGYCIPTYLINNGQPDCRLGITEDETPGDRKVILSPDTPGTYKDGISPFNVDKDGISPFNVDKDGISPFNVDKDGISPFSVDKDGFRPFNVDKDGISPFNVDKDGFSPFNVDKDGISPFNVDKDAISPFNVDKDGISPFNVDKDGISPFNVDKDGISPFNVDKDGISPFNVDKDGISPFNVDKDGISPFNVDKDGISPFNVDKDGISPFNVDKDGISPFNVDKDGISPFNVDKDGISPFNVDKDGISPFNVDKDGISPFNVDKDGISPFNVDKDGISPFNVDKDGICPFNVDKDGISPFNVDKDGICPFNVDKDGISPFNVDKDGIIPFNVDKDGISPFNVDKDGIIPFNVDKDGICPFNVDKDGICPFNVDKDGICPFNVDKDGICPFNVDKDGISPFNVDKDGISPFNVDKDGISPFNVDKDGISPFNVDKDGFRPFNVDKDGFRPFNVDKDGFRPFNVDKDGFRPFNVDKDGFRPFNVDKDGISPFNVDKDGISPFNVDKDGISPFNVDKDGISPFNVDKDGISPFNVDKDGISPFNVDKDGISPFNVDKDGISPFNVDKDGISPFNVDKDGISPFNVDKDGISPFNVDKDGISPFNVDKDGFRPFNVDKDGFRPFNVDKDGFRPFNVDKDGFRPFNVDKDGFRPFNVDKDGISPFNVDKDGISPFNVDKDGISPFNVDKDGISPFNVDKDGISPFNVDKDGISPFNVDKDGISPFNVDKDGISPFNVDKDGFRPFNVDKDGISPFNVWDTAGQERYRTITTSYYRGAMGIIIVYDVTDRDTAENVSRWVEECQRYANEDIVIVVVGTKSDMKDGAVDYVSIDDMKTKEALSDVVEGFFEVSAKTGRGVDAAFNCLTDALVAKRLETKNIIRGATVK</sequence>
<dbReference type="InterPro" id="IPR050685">
    <property type="entry name" value="LDLR"/>
</dbReference>
<dbReference type="SUPFAM" id="SSF52540">
    <property type="entry name" value="P-loop containing nucleoside triphosphate hydrolases"/>
    <property type="match status" value="1"/>
</dbReference>
<keyword evidence="4" id="KW-0677">Repeat</keyword>
<dbReference type="Gene3D" id="3.80.10.10">
    <property type="entry name" value="Ribonuclease Inhibitor"/>
    <property type="match status" value="1"/>
</dbReference>
<dbReference type="InterPro" id="IPR036055">
    <property type="entry name" value="LDL_receptor-like_sf"/>
</dbReference>
<comment type="caution">
    <text evidence="11">The sequence shown here is derived from an EMBL/GenBank/DDBJ whole genome shotgun (WGS) entry which is preliminary data.</text>
</comment>
<dbReference type="PROSITE" id="PS50068">
    <property type="entry name" value="LDLRA_2"/>
    <property type="match status" value="4"/>
</dbReference>
<evidence type="ECO:0000259" key="10">
    <source>
        <dbReference type="SMART" id="SM00034"/>
    </source>
</evidence>
<gene>
    <name evidence="11" type="ORF">BaRGS_00027886</name>
</gene>
<dbReference type="GO" id="GO:0016192">
    <property type="term" value="P:vesicle-mediated transport"/>
    <property type="evidence" value="ECO:0007669"/>
    <property type="project" value="UniProtKB-ARBA"/>
</dbReference>
<dbReference type="PANTHER" id="PTHR24270">
    <property type="entry name" value="LOW-DENSITY LIPOPROTEIN RECEPTOR-RELATED"/>
    <property type="match status" value="1"/>
</dbReference>
<evidence type="ECO:0000256" key="4">
    <source>
        <dbReference type="ARBA" id="ARBA00022737"/>
    </source>
</evidence>
<feature type="region of interest" description="Disordered" evidence="9">
    <location>
        <begin position="170"/>
        <end position="249"/>
    </location>
</feature>
<dbReference type="Gene3D" id="3.40.50.300">
    <property type="entry name" value="P-loop containing nucleotide triphosphate hydrolases"/>
    <property type="match status" value="1"/>
</dbReference>
<dbReference type="InterPro" id="IPR032675">
    <property type="entry name" value="LRR_dom_sf"/>
</dbReference>